<feature type="transmembrane region" description="Helical" evidence="1">
    <location>
        <begin position="49"/>
        <end position="70"/>
    </location>
</feature>
<proteinExistence type="predicted"/>
<evidence type="ECO:0000256" key="1">
    <source>
        <dbReference type="SAM" id="Phobius"/>
    </source>
</evidence>
<dbReference type="OrthoDB" id="1701857at2"/>
<dbReference type="Proteomes" id="UP000030012">
    <property type="component" value="Unassembled WGS sequence"/>
</dbReference>
<keyword evidence="1" id="KW-0812">Transmembrane</keyword>
<dbReference type="EMBL" id="JENJ01000034">
    <property type="protein sequence ID" value="KGM95686.1"/>
    <property type="molecule type" value="Genomic_DNA"/>
</dbReference>
<dbReference type="AlphaFoldDB" id="A0A0A0I5V4"/>
<gene>
    <name evidence="2" type="ORF">Z968_08495</name>
</gene>
<name>A0A0A0I5V4_CLONO</name>
<comment type="caution">
    <text evidence="2">The sequence shown here is derived from an EMBL/GenBank/DDBJ whole genome shotgun (WGS) entry which is preliminary data.</text>
</comment>
<evidence type="ECO:0000313" key="2">
    <source>
        <dbReference type="EMBL" id="KGM95686.1"/>
    </source>
</evidence>
<dbReference type="PANTHER" id="PTHR37305:SF1">
    <property type="entry name" value="MEMBRANE PROTEIN"/>
    <property type="match status" value="1"/>
</dbReference>
<dbReference type="Pfam" id="PF12730">
    <property type="entry name" value="ABC2_membrane_4"/>
    <property type="match status" value="1"/>
</dbReference>
<feature type="transmembrane region" description="Helical" evidence="1">
    <location>
        <begin position="224"/>
        <end position="243"/>
    </location>
</feature>
<keyword evidence="1" id="KW-0472">Membrane</keyword>
<feature type="transmembrane region" description="Helical" evidence="1">
    <location>
        <begin position="18"/>
        <end position="37"/>
    </location>
</feature>
<dbReference type="RefSeq" id="WP_039255597.1">
    <property type="nucleotide sequence ID" value="NZ_JENJ01000034.1"/>
</dbReference>
<keyword evidence="1" id="KW-1133">Transmembrane helix</keyword>
<organism evidence="2 3">
    <name type="scientific">Clostridium novyi A str. 4552</name>
    <dbReference type="NCBI Taxonomy" id="1444289"/>
    <lineage>
        <taxon>Bacteria</taxon>
        <taxon>Bacillati</taxon>
        <taxon>Bacillota</taxon>
        <taxon>Clostridia</taxon>
        <taxon>Eubacteriales</taxon>
        <taxon>Clostridiaceae</taxon>
        <taxon>Clostridium</taxon>
    </lineage>
</organism>
<feature type="transmembrane region" description="Helical" evidence="1">
    <location>
        <begin position="102"/>
        <end position="126"/>
    </location>
</feature>
<feature type="transmembrane region" description="Helical" evidence="1">
    <location>
        <begin position="138"/>
        <end position="164"/>
    </location>
</feature>
<accession>A0A0A0I5V4</accession>
<evidence type="ECO:0000313" key="3">
    <source>
        <dbReference type="Proteomes" id="UP000030012"/>
    </source>
</evidence>
<protein>
    <submittedName>
        <fullName evidence="2">Membrane protein</fullName>
    </submittedName>
</protein>
<sequence>MFNLLKVEFYKLRHSKTLLGILLFCLLESILCPLLFSKMLIGKAVFTRVLGTQLFLGWFAIIAIFLAMYIGDEFSSSYSSGYIKNLISYGHKRHEIVIAKFIGTYTGIIIISLIAPVLITIINTFMNGYGEPFKVSSFVFALRVTILMIFIYIGIASIGIFMLFVSRNVIFSELAFVFIDPLNRIITLFAMKNPAIDRIYSNTIFGQVNTALSHNITLFQGLKVIIISLTTIIVSICLSIYFFNRADIK</sequence>
<dbReference type="PANTHER" id="PTHR37305">
    <property type="entry name" value="INTEGRAL MEMBRANE PROTEIN-RELATED"/>
    <property type="match status" value="1"/>
</dbReference>
<reference evidence="2 3" key="1">
    <citation type="submission" date="2014-01" db="EMBL/GenBank/DDBJ databases">
        <title>Plasmidome dynamics in the species complex Clostridium novyi sensu lato converts strains of independent lineages into distinctly different pathogens.</title>
        <authorList>
            <person name="Skarin H."/>
            <person name="Segerman B."/>
        </authorList>
    </citation>
    <scope>NUCLEOTIDE SEQUENCE [LARGE SCALE GENOMIC DNA]</scope>
    <source>
        <strain evidence="2 3">4552</strain>
    </source>
</reference>